<keyword evidence="9" id="KW-0443">Lipid metabolism</keyword>
<sequence>MRIASIEHLEKQLGRKLYYKNIVAIGAIHFMSLIGIVWGVYFGFTAFHWILAFVMYGVQGFGTTLAYHRFFTHNSFKCSSKYVARILAFMGGMTGQDAWGWVRTHRTHHLYTDTPRDPHSPVQSGFFWAHVGWLLVHLDIPDDVKTDDLDKNETIQWERKWHNNILIGSFVFVLIVSGLEGLFRDGSFMSVLEGGIGGLLLAGFIRFTVVLQVTWCVNSVCHLWGSQMPETAPGDTSRNNGIVGLLALGEGWHNWHHIAQHLARQGRFWWQIDLTWYLICLGEWMGIFTDVKRPKPL</sequence>
<evidence type="ECO:0000256" key="12">
    <source>
        <dbReference type="SAM" id="Phobius"/>
    </source>
</evidence>
<dbReference type="AlphaFoldDB" id="A0A2M8KWT5"/>
<dbReference type="Proteomes" id="UP000229098">
    <property type="component" value="Unassembled WGS sequence"/>
</dbReference>
<reference evidence="15" key="1">
    <citation type="submission" date="2017-09" db="EMBL/GenBank/DDBJ databases">
        <title>Depth-based differentiation of microbial function through sediment-hosted aquifers and enrichment of novel symbionts in the deep terrestrial subsurface.</title>
        <authorList>
            <person name="Probst A.J."/>
            <person name="Ladd B."/>
            <person name="Jarett J.K."/>
            <person name="Geller-Mcgrath D.E."/>
            <person name="Sieber C.M.K."/>
            <person name="Emerson J.B."/>
            <person name="Anantharaman K."/>
            <person name="Thomas B.C."/>
            <person name="Malmstrom R."/>
            <person name="Stieglmeier M."/>
            <person name="Klingl A."/>
            <person name="Woyke T."/>
            <person name="Ryan C.M."/>
            <person name="Banfield J.F."/>
        </authorList>
    </citation>
    <scope>NUCLEOTIDE SEQUENCE [LARGE SCALE GENOMIC DNA]</scope>
</reference>
<accession>A0A2M8KWT5</accession>
<dbReference type="PANTHER" id="PTHR11351">
    <property type="entry name" value="ACYL-COA DESATURASE"/>
    <property type="match status" value="1"/>
</dbReference>
<evidence type="ECO:0000256" key="11">
    <source>
        <dbReference type="ARBA" id="ARBA00023160"/>
    </source>
</evidence>
<evidence type="ECO:0000256" key="3">
    <source>
        <dbReference type="ARBA" id="ARBA00022516"/>
    </source>
</evidence>
<evidence type="ECO:0000256" key="10">
    <source>
        <dbReference type="ARBA" id="ARBA00023136"/>
    </source>
</evidence>
<feature type="transmembrane region" description="Helical" evidence="12">
    <location>
        <begin position="21"/>
        <end position="41"/>
    </location>
</feature>
<feature type="transmembrane region" description="Helical" evidence="12">
    <location>
        <begin position="195"/>
        <end position="217"/>
    </location>
</feature>
<protein>
    <recommendedName>
        <fullName evidence="13">Fatty acid desaturase domain-containing protein</fullName>
    </recommendedName>
</protein>
<feature type="domain" description="Fatty acid desaturase" evidence="13">
    <location>
        <begin position="49"/>
        <end position="260"/>
    </location>
</feature>
<dbReference type="GO" id="GO:0016717">
    <property type="term" value="F:oxidoreductase activity, acting on paired donors, with oxidation of a pair of donors resulting in the reduction of molecular oxygen to two molecules of water"/>
    <property type="evidence" value="ECO:0007669"/>
    <property type="project" value="InterPro"/>
</dbReference>
<evidence type="ECO:0000256" key="4">
    <source>
        <dbReference type="ARBA" id="ARBA00022692"/>
    </source>
</evidence>
<comment type="caution">
    <text evidence="14">The sequence shown here is derived from an EMBL/GenBank/DDBJ whole genome shotgun (WGS) entry which is preliminary data.</text>
</comment>
<evidence type="ECO:0000256" key="7">
    <source>
        <dbReference type="ARBA" id="ARBA00023002"/>
    </source>
</evidence>
<gene>
    <name evidence="14" type="ORF">COU90_02735</name>
</gene>
<keyword evidence="11" id="KW-0275">Fatty acid biosynthesis</keyword>
<proteinExistence type="inferred from homology"/>
<keyword evidence="5" id="KW-0276">Fatty acid metabolism</keyword>
<organism evidence="14 15">
    <name type="scientific">Candidatus Ryanbacteria bacterium CG10_big_fil_rev_8_21_14_0_10_43_42</name>
    <dbReference type="NCBI Taxonomy" id="1974864"/>
    <lineage>
        <taxon>Bacteria</taxon>
        <taxon>Candidatus Ryaniibacteriota</taxon>
    </lineage>
</organism>
<evidence type="ECO:0000256" key="2">
    <source>
        <dbReference type="ARBA" id="ARBA00008749"/>
    </source>
</evidence>
<keyword evidence="6 12" id="KW-1133">Transmembrane helix</keyword>
<dbReference type="EMBL" id="PFEF01000006">
    <property type="protein sequence ID" value="PJE64343.1"/>
    <property type="molecule type" value="Genomic_DNA"/>
</dbReference>
<dbReference type="InterPro" id="IPR005804">
    <property type="entry name" value="FA_desaturase_dom"/>
</dbReference>
<evidence type="ECO:0000313" key="14">
    <source>
        <dbReference type="EMBL" id="PJE64343.1"/>
    </source>
</evidence>
<feature type="transmembrane region" description="Helical" evidence="12">
    <location>
        <begin position="47"/>
        <end position="70"/>
    </location>
</feature>
<name>A0A2M8KWT5_9BACT</name>
<dbReference type="CDD" id="cd03505">
    <property type="entry name" value="Delta9-FADS-like"/>
    <property type="match status" value="1"/>
</dbReference>
<dbReference type="Pfam" id="PF00487">
    <property type="entry name" value="FA_desaturase"/>
    <property type="match status" value="1"/>
</dbReference>
<keyword evidence="4 12" id="KW-0812">Transmembrane</keyword>
<dbReference type="GO" id="GO:0006633">
    <property type="term" value="P:fatty acid biosynthetic process"/>
    <property type="evidence" value="ECO:0007669"/>
    <property type="project" value="UniProtKB-KW"/>
</dbReference>
<dbReference type="GO" id="GO:0016020">
    <property type="term" value="C:membrane"/>
    <property type="evidence" value="ECO:0007669"/>
    <property type="project" value="UniProtKB-SubCell"/>
</dbReference>
<evidence type="ECO:0000256" key="8">
    <source>
        <dbReference type="ARBA" id="ARBA00023004"/>
    </source>
</evidence>
<dbReference type="PRINTS" id="PR00075">
    <property type="entry name" value="FACDDSATRASE"/>
</dbReference>
<evidence type="ECO:0000256" key="6">
    <source>
        <dbReference type="ARBA" id="ARBA00022989"/>
    </source>
</evidence>
<keyword evidence="7" id="KW-0560">Oxidoreductase</keyword>
<evidence type="ECO:0000313" key="15">
    <source>
        <dbReference type="Proteomes" id="UP000229098"/>
    </source>
</evidence>
<evidence type="ECO:0000256" key="5">
    <source>
        <dbReference type="ARBA" id="ARBA00022832"/>
    </source>
</evidence>
<keyword evidence="8" id="KW-0408">Iron</keyword>
<evidence type="ECO:0000259" key="13">
    <source>
        <dbReference type="Pfam" id="PF00487"/>
    </source>
</evidence>
<comment type="subcellular location">
    <subcellularLocation>
        <location evidence="1">Membrane</location>
        <topology evidence="1">Multi-pass membrane protein</topology>
    </subcellularLocation>
</comment>
<dbReference type="PANTHER" id="PTHR11351:SF31">
    <property type="entry name" value="DESATURASE 1, ISOFORM A-RELATED"/>
    <property type="match status" value="1"/>
</dbReference>
<dbReference type="InterPro" id="IPR015876">
    <property type="entry name" value="Acyl-CoA_DS"/>
</dbReference>
<evidence type="ECO:0000256" key="1">
    <source>
        <dbReference type="ARBA" id="ARBA00004141"/>
    </source>
</evidence>
<keyword evidence="10 12" id="KW-0472">Membrane</keyword>
<feature type="transmembrane region" description="Helical" evidence="12">
    <location>
        <begin position="161"/>
        <end position="183"/>
    </location>
</feature>
<keyword evidence="3" id="KW-0444">Lipid biosynthesis</keyword>
<evidence type="ECO:0000256" key="9">
    <source>
        <dbReference type="ARBA" id="ARBA00023098"/>
    </source>
</evidence>
<comment type="similarity">
    <text evidence="2">Belongs to the fatty acid desaturase type 2 family.</text>
</comment>